<name>A0A6C0HNL0_9ZZZZ</name>
<dbReference type="Pfam" id="PF00270">
    <property type="entry name" value="DEAD"/>
    <property type="match status" value="1"/>
</dbReference>
<dbReference type="Gene3D" id="3.40.50.300">
    <property type="entry name" value="P-loop containing nucleotide triphosphate hydrolases"/>
    <property type="match status" value="2"/>
</dbReference>
<evidence type="ECO:0000313" key="11">
    <source>
        <dbReference type="EMBL" id="QHT82261.1"/>
    </source>
</evidence>
<dbReference type="InterPro" id="IPR011545">
    <property type="entry name" value="DEAD/DEAH_box_helicase_dom"/>
</dbReference>
<dbReference type="InterPro" id="IPR001650">
    <property type="entry name" value="Helicase_C-like"/>
</dbReference>
<evidence type="ECO:0000256" key="7">
    <source>
        <dbReference type="ARBA" id="ARBA00047984"/>
    </source>
</evidence>
<keyword evidence="6" id="KW-0694">RNA-binding</keyword>
<evidence type="ECO:0000256" key="5">
    <source>
        <dbReference type="ARBA" id="ARBA00022840"/>
    </source>
</evidence>
<evidence type="ECO:0000259" key="9">
    <source>
        <dbReference type="PROSITE" id="PS51194"/>
    </source>
</evidence>
<dbReference type="EMBL" id="MN739997">
    <property type="protein sequence ID" value="QHT82261.1"/>
    <property type="molecule type" value="Genomic_DNA"/>
</dbReference>
<dbReference type="GO" id="GO:0005829">
    <property type="term" value="C:cytosol"/>
    <property type="evidence" value="ECO:0007669"/>
    <property type="project" value="TreeGrafter"/>
</dbReference>
<comment type="catalytic activity">
    <reaction evidence="7">
        <text>ATP + H2O = ADP + phosphate + H(+)</text>
        <dbReference type="Rhea" id="RHEA:13065"/>
        <dbReference type="ChEBI" id="CHEBI:15377"/>
        <dbReference type="ChEBI" id="CHEBI:15378"/>
        <dbReference type="ChEBI" id="CHEBI:30616"/>
        <dbReference type="ChEBI" id="CHEBI:43474"/>
        <dbReference type="ChEBI" id="CHEBI:456216"/>
        <dbReference type="EC" id="3.6.4.13"/>
    </reaction>
</comment>
<dbReference type="SMART" id="SM00490">
    <property type="entry name" value="HELICc"/>
    <property type="match status" value="1"/>
</dbReference>
<dbReference type="EC" id="3.6.4.13" evidence="1"/>
<dbReference type="PROSITE" id="PS51194">
    <property type="entry name" value="HELICASE_CTER"/>
    <property type="match status" value="1"/>
</dbReference>
<dbReference type="PANTHER" id="PTHR47959:SF1">
    <property type="entry name" value="ATP-DEPENDENT RNA HELICASE DBPA"/>
    <property type="match status" value="1"/>
</dbReference>
<dbReference type="PANTHER" id="PTHR47959">
    <property type="entry name" value="ATP-DEPENDENT RNA HELICASE RHLE-RELATED"/>
    <property type="match status" value="1"/>
</dbReference>
<dbReference type="AlphaFoldDB" id="A0A6C0HNL0"/>
<dbReference type="CDD" id="cd18787">
    <property type="entry name" value="SF2_C_DEAD"/>
    <property type="match status" value="1"/>
</dbReference>
<keyword evidence="2" id="KW-0547">Nucleotide-binding</keyword>
<sequence length="389" mass="44399">MEELPKENNEVINEISTWEELDMKPELLRGVYANGFEKPSQIQKKAIRPIFDKKDVIAQAQSGTGKTACFVIGTIQIIDIAVKKVQAILLSPTRELAIQTKDVLDKLGNVFKDFRTRLLVGGNPVEDDVRAIRENAPHVVVGCPGRVYDMLHRRTINPSTIRILIMDEADEMLSSGFKDQIYDIFRFMPNSIQVGLFSATLPDEMKFITQKFMRTPVEIFIKPEQLTLDGIKQYNILVENDDQKYDTLKDLYESLNVSQSIIFCNTYKRVNNLYDALTQDGFPACQIHSNMDKFERTKNYHDFKNGVHRILISSDVTSRGIDVQQVGTVINFDVPSSPSTYLHRIGRSGRWGRKGVGITLVTQRDMISLKNIETFYSIKLNELPLNWAE</sequence>
<dbReference type="InterPro" id="IPR000629">
    <property type="entry name" value="RNA-helicase_DEAD-box_CS"/>
</dbReference>
<evidence type="ECO:0000259" key="10">
    <source>
        <dbReference type="PROSITE" id="PS51195"/>
    </source>
</evidence>
<dbReference type="PROSITE" id="PS51195">
    <property type="entry name" value="Q_MOTIF"/>
    <property type="match status" value="1"/>
</dbReference>
<proteinExistence type="predicted"/>
<feature type="domain" description="Helicase ATP-binding" evidence="8">
    <location>
        <begin position="47"/>
        <end position="219"/>
    </location>
</feature>
<organism evidence="11">
    <name type="scientific">viral metagenome</name>
    <dbReference type="NCBI Taxonomy" id="1070528"/>
    <lineage>
        <taxon>unclassified sequences</taxon>
        <taxon>metagenomes</taxon>
        <taxon>organismal metagenomes</taxon>
    </lineage>
</organism>
<protein>
    <recommendedName>
        <fullName evidence="1">RNA helicase</fullName>
        <ecNumber evidence="1">3.6.4.13</ecNumber>
    </recommendedName>
</protein>
<dbReference type="SUPFAM" id="SSF52540">
    <property type="entry name" value="P-loop containing nucleoside triphosphate hydrolases"/>
    <property type="match status" value="1"/>
</dbReference>
<dbReference type="GO" id="GO:0003724">
    <property type="term" value="F:RNA helicase activity"/>
    <property type="evidence" value="ECO:0007669"/>
    <property type="project" value="UniProtKB-EC"/>
</dbReference>
<dbReference type="InterPro" id="IPR050079">
    <property type="entry name" value="DEAD_box_RNA_helicase"/>
</dbReference>
<evidence type="ECO:0000256" key="2">
    <source>
        <dbReference type="ARBA" id="ARBA00022741"/>
    </source>
</evidence>
<reference evidence="11" key="1">
    <citation type="journal article" date="2020" name="Nature">
        <title>Giant virus diversity and host interactions through global metagenomics.</title>
        <authorList>
            <person name="Schulz F."/>
            <person name="Roux S."/>
            <person name="Paez-Espino D."/>
            <person name="Jungbluth S."/>
            <person name="Walsh D.A."/>
            <person name="Denef V.J."/>
            <person name="McMahon K.D."/>
            <person name="Konstantinidis K.T."/>
            <person name="Eloe-Fadrosh E.A."/>
            <person name="Kyrpides N.C."/>
            <person name="Woyke T."/>
        </authorList>
    </citation>
    <scope>NUCLEOTIDE SEQUENCE</scope>
    <source>
        <strain evidence="11">GVMAG-M-3300023184-161</strain>
    </source>
</reference>
<dbReference type="InterPro" id="IPR014014">
    <property type="entry name" value="RNA_helicase_DEAD_Q_motif"/>
</dbReference>
<dbReference type="InterPro" id="IPR014001">
    <property type="entry name" value="Helicase_ATP-bd"/>
</dbReference>
<accession>A0A6C0HNL0</accession>
<feature type="domain" description="DEAD-box RNA helicase Q" evidence="10">
    <location>
        <begin position="16"/>
        <end position="44"/>
    </location>
</feature>
<evidence type="ECO:0000256" key="4">
    <source>
        <dbReference type="ARBA" id="ARBA00022806"/>
    </source>
</evidence>
<keyword evidence="3" id="KW-0378">Hydrolase</keyword>
<dbReference type="SMART" id="SM00487">
    <property type="entry name" value="DEXDc"/>
    <property type="match status" value="1"/>
</dbReference>
<dbReference type="FunFam" id="3.40.50.300:FF:000849">
    <property type="entry name" value="ATP-dependent RNA helicase DBP5"/>
    <property type="match status" value="1"/>
</dbReference>
<evidence type="ECO:0000256" key="6">
    <source>
        <dbReference type="ARBA" id="ARBA00022884"/>
    </source>
</evidence>
<feature type="domain" description="Helicase C-terminal" evidence="9">
    <location>
        <begin position="247"/>
        <end position="389"/>
    </location>
</feature>
<dbReference type="GO" id="GO:0016787">
    <property type="term" value="F:hydrolase activity"/>
    <property type="evidence" value="ECO:0007669"/>
    <property type="project" value="UniProtKB-KW"/>
</dbReference>
<keyword evidence="5" id="KW-0067">ATP-binding</keyword>
<dbReference type="PROSITE" id="PS00039">
    <property type="entry name" value="DEAD_ATP_HELICASE"/>
    <property type="match status" value="1"/>
</dbReference>
<dbReference type="PROSITE" id="PS51192">
    <property type="entry name" value="HELICASE_ATP_BIND_1"/>
    <property type="match status" value="1"/>
</dbReference>
<evidence type="ECO:0000256" key="1">
    <source>
        <dbReference type="ARBA" id="ARBA00012552"/>
    </source>
</evidence>
<dbReference type="GO" id="GO:0005524">
    <property type="term" value="F:ATP binding"/>
    <property type="evidence" value="ECO:0007669"/>
    <property type="project" value="UniProtKB-KW"/>
</dbReference>
<dbReference type="GO" id="GO:0003723">
    <property type="term" value="F:RNA binding"/>
    <property type="evidence" value="ECO:0007669"/>
    <property type="project" value="UniProtKB-KW"/>
</dbReference>
<evidence type="ECO:0000259" key="8">
    <source>
        <dbReference type="PROSITE" id="PS51192"/>
    </source>
</evidence>
<evidence type="ECO:0000256" key="3">
    <source>
        <dbReference type="ARBA" id="ARBA00022801"/>
    </source>
</evidence>
<dbReference type="InterPro" id="IPR027417">
    <property type="entry name" value="P-loop_NTPase"/>
</dbReference>
<keyword evidence="4" id="KW-0347">Helicase</keyword>
<dbReference type="Pfam" id="PF00271">
    <property type="entry name" value="Helicase_C"/>
    <property type="match status" value="1"/>
</dbReference>